<reference evidence="2" key="1">
    <citation type="journal article" date="2019" name="Int. J. Syst. Evol. Microbiol.">
        <title>The Global Catalogue of Microorganisms (GCM) 10K type strain sequencing project: providing services to taxonomists for standard genome sequencing and annotation.</title>
        <authorList>
            <consortium name="The Broad Institute Genomics Platform"/>
            <consortium name="The Broad Institute Genome Sequencing Center for Infectious Disease"/>
            <person name="Wu L."/>
            <person name="Ma J."/>
        </authorList>
    </citation>
    <scope>NUCLEOTIDE SEQUENCE [LARGE SCALE GENOMIC DNA]</scope>
    <source>
        <strain evidence="2">JCM 17759</strain>
    </source>
</reference>
<dbReference type="Proteomes" id="UP001500840">
    <property type="component" value="Unassembled WGS sequence"/>
</dbReference>
<protein>
    <recommendedName>
        <fullName evidence="3">SLA1 homology domain-containing protein</fullName>
    </recommendedName>
</protein>
<proteinExistence type="predicted"/>
<gene>
    <name evidence="1" type="ORF">GCM10023156_19930</name>
</gene>
<evidence type="ECO:0000313" key="2">
    <source>
        <dbReference type="Proteomes" id="UP001500840"/>
    </source>
</evidence>
<dbReference type="SUPFAM" id="SSF69304">
    <property type="entry name" value="Tricorn protease N-terminal domain"/>
    <property type="match status" value="1"/>
</dbReference>
<organism evidence="1 2">
    <name type="scientific">Novipirellula rosea</name>
    <dbReference type="NCBI Taxonomy" id="1031540"/>
    <lineage>
        <taxon>Bacteria</taxon>
        <taxon>Pseudomonadati</taxon>
        <taxon>Planctomycetota</taxon>
        <taxon>Planctomycetia</taxon>
        <taxon>Pirellulales</taxon>
        <taxon>Pirellulaceae</taxon>
        <taxon>Novipirellula</taxon>
    </lineage>
</organism>
<evidence type="ECO:0000313" key="1">
    <source>
        <dbReference type="EMBL" id="GAA4451645.1"/>
    </source>
</evidence>
<sequence length="1511" mass="168956">MFDRFTQATANFRIFLFSVLAFGVIHPTTAQQSGDSQIKQLMAFRQSQPLTANRTWTLQNGWQVSGSLSESMIEGIFRVKQSGRDVQSASYLVPLKMFQPEDQKTILAKHNRGYSYVRYQYLPPLARGIEQWKDAPPAGAAGFRQPVAIENGKVFAFDGKRLYVVDASAVADEELRELTERYRAFGNGEHLVVDNWVPHPVHGQVLHETEEAFVLQAGPSLSQGESVAANIDKFALPKGQAYRLPKYSMGFVLGKEFRGILNRAKRLGITKEFSDEELRQLPIAMRGRSGWTFGFDLSAPNQSMIRFYAGPLETREMEAASVSCEDLFHLELSVLRRSGEMSADRYRDQALLRVAETAFDRDFWNLQPGFSKLQGTLLGAFENGFAFQFINGEHLFVEASQLAEIDRQAAQIATRDDDLQWLTGEVLAGLMKYRVVVKDLSVVVVEVQGMTNEAPGIDGQTVKMSHTYGDALDWWYLYLDHLSAVTNSMKHQAELQAMVRDRGVAELRDKLASRIPSPTSELPDLASKVAVADSKRWYIGEQGQTIVGKLVGKWGEDLLFVEDNDPTATPVLLARKHMASKHDAELRRLEDRLPDRDWETELPMTRDGQFFRFWVKPETGKIAYNSAGAIIDFEHDKPLPGQLTVTLQKRDGDSFTAVFSSENKPNPASLLTEFRRHWAEGQQRVAKLQEGFPRWEFRGHTDSLHAEPVAIRGDDVVMKDFQGETFLVRIATLDDRSRQQLAALKLPTMDPDAAPEASATIELEPEKWLRMLSVSSGLIGPAVVKETGYESDDTLKLRMLNGALQTMPVKTLTLREGRALHAVYLRQRDNLSDDRSIDAVLSQPVASDDVVHQTPPVKAETRERIENAIDANRHTIVWDTTPLKIDSEASLLAIDHSAQHGVMRDSQGKLFRVDLTGGQTLPSDDLPSRVQYGPWLHNDGQQVWWIAEGKLMVGDGKQAKVLSIDGTSEPILAADQSGDFDSLVIEMKDSQQFRWDLKSSEAIRLTKPSNRRRSEQNVHLFASSDGWTVARLSEQAIITRTARPEPDAHGNFLGMLGLESALAAAGEGYTLVSEADAARAQLIWNRFGLRPRTVGLPFLPQRMDMVRLEERDVVQLIGRPLDPHFDKAGYTFVDWYDPGAGYGRFKYQIIEGTIGEDSIVGAGGKLIVHRRGQDYVVSRRPDPLVKPIERVIGQIAGELVEQLDIAQIEAVSDFLASSEMRSEGSYQGALADEFYSAIQRSVFSFMPHLGGDSIDRSLNVAQHLLTRYPESQVARCALANLHHSIAWNARGGGYASTVTEKGWQIFHEHIREGIEVIKPLATVKAPIAQVYHLRLGFATSAGMSLDQLRKLAIDLQKSEHRENASLHQQIAVYLLPRWHGKPGMVEHYLSNVADTIGGDKGDAVYAKAIELMKGMASQQGPVTFDHRWDIDRLVRGTQAYYTQRHDPALIDHMMALLAHHNRWSEMVELLELTVKRSLLAPGIAIVDTSTLGEEQLRPTDKAEAIGQPSEN</sequence>
<comment type="caution">
    <text evidence="1">The sequence shown here is derived from an EMBL/GenBank/DDBJ whole genome shotgun (WGS) entry which is preliminary data.</text>
</comment>
<name>A0ABP8MM23_9BACT</name>
<dbReference type="EMBL" id="BAABGA010000024">
    <property type="protein sequence ID" value="GAA4451645.1"/>
    <property type="molecule type" value="Genomic_DNA"/>
</dbReference>
<accession>A0ABP8MM23</accession>
<evidence type="ECO:0008006" key="3">
    <source>
        <dbReference type="Google" id="ProtNLM"/>
    </source>
</evidence>
<keyword evidence="2" id="KW-1185">Reference proteome</keyword>
<dbReference type="RefSeq" id="WP_345321604.1">
    <property type="nucleotide sequence ID" value="NZ_BAABGA010000024.1"/>
</dbReference>